<dbReference type="EMBL" id="FODV01000011">
    <property type="protein sequence ID" value="SEP03077.1"/>
    <property type="molecule type" value="Genomic_DNA"/>
</dbReference>
<accession>A0A1H8UJ83</accession>
<organism evidence="1 2">
    <name type="scientific">Halogranum amylolyticum</name>
    <dbReference type="NCBI Taxonomy" id="660520"/>
    <lineage>
        <taxon>Archaea</taxon>
        <taxon>Methanobacteriati</taxon>
        <taxon>Methanobacteriota</taxon>
        <taxon>Stenosarchaea group</taxon>
        <taxon>Halobacteria</taxon>
        <taxon>Halobacteriales</taxon>
        <taxon>Haloferacaceae</taxon>
    </lineage>
</organism>
<reference evidence="2" key="1">
    <citation type="submission" date="2016-10" db="EMBL/GenBank/DDBJ databases">
        <authorList>
            <person name="Varghese N."/>
            <person name="Submissions S."/>
        </authorList>
    </citation>
    <scope>NUCLEOTIDE SEQUENCE [LARGE SCALE GENOMIC DNA]</scope>
    <source>
        <strain evidence="2">CGMCC 1.10121</strain>
    </source>
</reference>
<evidence type="ECO:0000313" key="2">
    <source>
        <dbReference type="Proteomes" id="UP000199126"/>
    </source>
</evidence>
<name>A0A1H8UJ83_9EURY</name>
<sequence>MATSVLDANTEFEIIGAIAEDSEQADCIVEIAEKNDCDH</sequence>
<gene>
    <name evidence="1" type="ORF">SAMN04487948_11168</name>
</gene>
<protein>
    <submittedName>
        <fullName evidence="1">Uncharacterized protein</fullName>
    </submittedName>
</protein>
<evidence type="ECO:0000313" key="1">
    <source>
        <dbReference type="EMBL" id="SEP03077.1"/>
    </source>
</evidence>
<keyword evidence="2" id="KW-1185">Reference proteome</keyword>
<dbReference type="Proteomes" id="UP000199126">
    <property type="component" value="Unassembled WGS sequence"/>
</dbReference>
<proteinExistence type="predicted"/>
<dbReference type="AlphaFoldDB" id="A0A1H8UJ83"/>